<keyword evidence="2" id="KW-1185">Reference proteome</keyword>
<dbReference type="AlphaFoldDB" id="A0AAE1MKY6"/>
<reference evidence="1" key="1">
    <citation type="submission" date="2023-10" db="EMBL/GenBank/DDBJ databases">
        <title>Chromosome-level genome of the transformable northern wattle, Acacia crassicarpa.</title>
        <authorList>
            <person name="Massaro I."/>
            <person name="Sinha N.R."/>
            <person name="Poethig S."/>
            <person name="Leichty A.R."/>
        </authorList>
    </citation>
    <scope>NUCLEOTIDE SEQUENCE</scope>
    <source>
        <strain evidence="1">Acra3RX</strain>
        <tissue evidence="1">Leaf</tissue>
    </source>
</reference>
<organism evidence="1 2">
    <name type="scientific">Acacia crassicarpa</name>
    <name type="common">northern wattle</name>
    <dbReference type="NCBI Taxonomy" id="499986"/>
    <lineage>
        <taxon>Eukaryota</taxon>
        <taxon>Viridiplantae</taxon>
        <taxon>Streptophyta</taxon>
        <taxon>Embryophyta</taxon>
        <taxon>Tracheophyta</taxon>
        <taxon>Spermatophyta</taxon>
        <taxon>Magnoliopsida</taxon>
        <taxon>eudicotyledons</taxon>
        <taxon>Gunneridae</taxon>
        <taxon>Pentapetalae</taxon>
        <taxon>rosids</taxon>
        <taxon>fabids</taxon>
        <taxon>Fabales</taxon>
        <taxon>Fabaceae</taxon>
        <taxon>Caesalpinioideae</taxon>
        <taxon>mimosoid clade</taxon>
        <taxon>Acacieae</taxon>
        <taxon>Acacia</taxon>
    </lineage>
</organism>
<evidence type="ECO:0000313" key="1">
    <source>
        <dbReference type="EMBL" id="KAK4269244.1"/>
    </source>
</evidence>
<protein>
    <submittedName>
        <fullName evidence="1">Uncharacterized protein</fullName>
    </submittedName>
</protein>
<dbReference type="InterPro" id="IPR040382">
    <property type="entry name" value="NOL10/Enp2"/>
</dbReference>
<proteinExistence type="predicted"/>
<dbReference type="GO" id="GO:0030686">
    <property type="term" value="C:90S preribosome"/>
    <property type="evidence" value="ECO:0007669"/>
    <property type="project" value="TreeGrafter"/>
</dbReference>
<dbReference type="PANTHER" id="PTHR14927:SF0">
    <property type="entry name" value="NUCLEOLAR PROTEIN 10"/>
    <property type="match status" value="1"/>
</dbReference>
<gene>
    <name evidence="1" type="ORF">QN277_022429</name>
</gene>
<evidence type="ECO:0000313" key="2">
    <source>
        <dbReference type="Proteomes" id="UP001293593"/>
    </source>
</evidence>
<dbReference type="GO" id="GO:0032040">
    <property type="term" value="C:small-subunit processome"/>
    <property type="evidence" value="ECO:0007669"/>
    <property type="project" value="TreeGrafter"/>
</dbReference>
<dbReference type="Proteomes" id="UP001293593">
    <property type="component" value="Unassembled WGS sequence"/>
</dbReference>
<name>A0AAE1MKY6_9FABA</name>
<dbReference type="PANTHER" id="PTHR14927">
    <property type="entry name" value="NUCLEOLAR PROTEIN 10"/>
    <property type="match status" value="1"/>
</dbReference>
<comment type="caution">
    <text evidence="1">The sequence shown here is derived from an EMBL/GenBank/DDBJ whole genome shotgun (WGS) entry which is preliminary data.</text>
</comment>
<dbReference type="GO" id="GO:0000462">
    <property type="term" value="P:maturation of SSU-rRNA from tricistronic rRNA transcript (SSU-rRNA, 5.8S rRNA, LSU-rRNA)"/>
    <property type="evidence" value="ECO:0007669"/>
    <property type="project" value="TreeGrafter"/>
</dbReference>
<dbReference type="EMBL" id="JAWXYG010000006">
    <property type="protein sequence ID" value="KAK4269244.1"/>
    <property type="molecule type" value="Genomic_DNA"/>
</dbReference>
<accession>A0AAE1MKY6</accession>
<sequence>MQVLIYDLCSSHPVQIKDHMYESAILDIKWHHTLNYERPKLITSYKHVVKIWDPESQDKNDTVLIKGDLRDTKTIFPVLASMSKNPTSCLSTASKYFFLNMLT</sequence>